<evidence type="ECO:0000313" key="3">
    <source>
        <dbReference type="Proteomes" id="UP001168528"/>
    </source>
</evidence>
<dbReference type="InterPro" id="IPR041657">
    <property type="entry name" value="HTH_17"/>
</dbReference>
<dbReference type="Pfam" id="PF12728">
    <property type="entry name" value="HTH_17"/>
    <property type="match status" value="1"/>
</dbReference>
<dbReference type="RefSeq" id="WP_302042455.1">
    <property type="nucleotide sequence ID" value="NZ_JAUKPO010000076.1"/>
</dbReference>
<accession>A0ABT8RK20</accession>
<dbReference type="EMBL" id="JAUKPO010000076">
    <property type="protein sequence ID" value="MDO1451658.1"/>
    <property type="molecule type" value="Genomic_DNA"/>
</dbReference>
<protein>
    <submittedName>
        <fullName evidence="2">Helix-turn-helix domain-containing protein</fullName>
    </submittedName>
</protein>
<comment type="caution">
    <text evidence="2">The sequence shown here is derived from an EMBL/GenBank/DDBJ whole genome shotgun (WGS) entry which is preliminary data.</text>
</comment>
<sequence length="98" mass="11463">MINAPSDEDFHRLESEIQALHKKLDYLIRQMDKVYHSRDYNTKEAAKELGISPGWLTKLRIAKRIGYINNAGNIRFTQAHIDEYRATYNVPARKSPFL</sequence>
<reference evidence="2" key="1">
    <citation type="submission" date="2023-07" db="EMBL/GenBank/DDBJ databases">
        <title>The genome sequence of Rhodocytophaga aerolata KACC 12507.</title>
        <authorList>
            <person name="Zhang X."/>
        </authorList>
    </citation>
    <scope>NUCLEOTIDE SEQUENCE</scope>
    <source>
        <strain evidence="2">KACC 12507</strain>
    </source>
</reference>
<dbReference type="Proteomes" id="UP001168528">
    <property type="component" value="Unassembled WGS sequence"/>
</dbReference>
<organism evidence="2 3">
    <name type="scientific">Rhodocytophaga aerolata</name>
    <dbReference type="NCBI Taxonomy" id="455078"/>
    <lineage>
        <taxon>Bacteria</taxon>
        <taxon>Pseudomonadati</taxon>
        <taxon>Bacteroidota</taxon>
        <taxon>Cytophagia</taxon>
        <taxon>Cytophagales</taxon>
        <taxon>Rhodocytophagaceae</taxon>
        <taxon>Rhodocytophaga</taxon>
    </lineage>
</organism>
<gene>
    <name evidence="2" type="ORF">Q0590_35625</name>
</gene>
<name>A0ABT8RK20_9BACT</name>
<feature type="domain" description="Helix-turn-helix" evidence="1">
    <location>
        <begin position="40"/>
        <end position="85"/>
    </location>
</feature>
<evidence type="ECO:0000259" key="1">
    <source>
        <dbReference type="Pfam" id="PF12728"/>
    </source>
</evidence>
<keyword evidence="3" id="KW-1185">Reference proteome</keyword>
<evidence type="ECO:0000313" key="2">
    <source>
        <dbReference type="EMBL" id="MDO1451658.1"/>
    </source>
</evidence>
<proteinExistence type="predicted"/>